<feature type="transmembrane region" description="Helical" evidence="7">
    <location>
        <begin position="94"/>
        <end position="118"/>
    </location>
</feature>
<evidence type="ECO:0000256" key="6">
    <source>
        <dbReference type="ARBA" id="ARBA00023136"/>
    </source>
</evidence>
<dbReference type="RefSeq" id="WP_052252514.1">
    <property type="nucleotide sequence ID" value="NZ_CABPRX010000012.1"/>
</dbReference>
<comment type="subcellular location">
    <subcellularLocation>
        <location evidence="1">Cell membrane</location>
        <topology evidence="1">Multi-pass membrane protein</topology>
    </subcellularLocation>
</comment>
<evidence type="ECO:0000256" key="3">
    <source>
        <dbReference type="ARBA" id="ARBA00022475"/>
    </source>
</evidence>
<dbReference type="PANTHER" id="PTHR23522">
    <property type="entry name" value="BLL5896 PROTEIN"/>
    <property type="match status" value="1"/>
</dbReference>
<accession>A0A239S9U1</accession>
<feature type="transmembrane region" description="Helical" evidence="7">
    <location>
        <begin position="375"/>
        <end position="393"/>
    </location>
</feature>
<proteinExistence type="predicted"/>
<evidence type="ECO:0000256" key="4">
    <source>
        <dbReference type="ARBA" id="ARBA00022692"/>
    </source>
</evidence>
<dbReference type="KEGG" id="pspu:NA29_08530"/>
<dbReference type="AlphaFoldDB" id="A0A239S9U1"/>
<dbReference type="GO" id="GO:0005886">
    <property type="term" value="C:plasma membrane"/>
    <property type="evidence" value="ECO:0007669"/>
    <property type="project" value="UniProtKB-SubCell"/>
</dbReference>
<evidence type="ECO:0000313" key="9">
    <source>
        <dbReference type="Proteomes" id="UP000215126"/>
    </source>
</evidence>
<keyword evidence="3" id="KW-1003">Cell membrane</keyword>
<sequence length="408" mass="44090">MSIYIRIAAVMFLNFFVWGAWFVTAGLVLSKHGLGAHIGDLYSLGPMASMITPFIAGYLIDKYFSAERLLAVLHIAGGLLLFTVPSFIEHSNSTGLLVTLFVYNLCFMPTLSLTNNIAFAHLGQAENFPYLRLFANVGWIVPGFFIGEAGLSDSTLVFTIAAVASLVLGALSLTLPRRLPQDPANNANGHSGNTFAQGLGLLKHRQFAVLLGCMFLIMIPLTFYYAYTATFADAVGFKRVGTVMTAGQLSDLVAIALIPVLIRYVGYKWMILLAMCAWVARYALYSSGALPPSLTLVFIGIAIHGICYDFLFVTAFVYTEKIAGPAAKGQAQGLVMFFTYGLGMFVGAQVAGHIYNASLPAGAAALNLGAWQSFWLYPMGLSAIAAVAHLIGFRRERTREPVAMRMPG</sequence>
<dbReference type="InterPro" id="IPR036259">
    <property type="entry name" value="MFS_trans_sf"/>
</dbReference>
<dbReference type="InterPro" id="IPR004740">
    <property type="entry name" value="Nuc_H_symport"/>
</dbReference>
<feature type="transmembrane region" description="Helical" evidence="7">
    <location>
        <begin position="69"/>
        <end position="88"/>
    </location>
</feature>
<feature type="transmembrane region" description="Helical" evidence="7">
    <location>
        <begin position="7"/>
        <end position="29"/>
    </location>
</feature>
<protein>
    <submittedName>
        <fullName evidence="8">Putative nucleoside transporter yegT</fullName>
    </submittedName>
</protein>
<keyword evidence="9" id="KW-1185">Reference proteome</keyword>
<feature type="transmembrane region" description="Helical" evidence="7">
    <location>
        <begin position="156"/>
        <end position="175"/>
    </location>
</feature>
<evidence type="ECO:0000256" key="5">
    <source>
        <dbReference type="ARBA" id="ARBA00022989"/>
    </source>
</evidence>
<keyword evidence="6 7" id="KW-0472">Membrane</keyword>
<evidence type="ECO:0000256" key="1">
    <source>
        <dbReference type="ARBA" id="ARBA00004651"/>
    </source>
</evidence>
<dbReference type="OrthoDB" id="9150135at2"/>
<dbReference type="GO" id="GO:0015212">
    <property type="term" value="F:cytidine transmembrane transporter activity"/>
    <property type="evidence" value="ECO:0007669"/>
    <property type="project" value="TreeGrafter"/>
</dbReference>
<feature type="transmembrane region" description="Helical" evidence="7">
    <location>
        <begin position="297"/>
        <end position="319"/>
    </location>
</feature>
<gene>
    <name evidence="8" type="primary">yegT</name>
    <name evidence="8" type="ORF">SAMEA4530655_00847</name>
</gene>
<dbReference type="SUPFAM" id="SSF103473">
    <property type="entry name" value="MFS general substrate transporter"/>
    <property type="match status" value="1"/>
</dbReference>
<keyword evidence="4 7" id="KW-0812">Transmembrane</keyword>
<feature type="transmembrane region" description="Helical" evidence="7">
    <location>
        <begin position="331"/>
        <end position="355"/>
    </location>
</feature>
<dbReference type="PANTHER" id="PTHR23522:SF4">
    <property type="entry name" value="NUCLEOSIDE PERMEASE NUPG-RELATED"/>
    <property type="match status" value="1"/>
</dbReference>
<dbReference type="GO" id="GO:0015213">
    <property type="term" value="F:uridine transmembrane transporter activity"/>
    <property type="evidence" value="ECO:0007669"/>
    <property type="project" value="TreeGrafter"/>
</dbReference>
<feature type="transmembrane region" description="Helical" evidence="7">
    <location>
        <begin position="41"/>
        <end position="60"/>
    </location>
</feature>
<dbReference type="STRING" id="93222.NA29_08530"/>
<name>A0A239S9U1_9BURK</name>
<dbReference type="GeneID" id="88093533"/>
<organism evidence="8 9">
    <name type="scientific">Pandoraea sputorum</name>
    <dbReference type="NCBI Taxonomy" id="93222"/>
    <lineage>
        <taxon>Bacteria</taxon>
        <taxon>Pseudomonadati</taxon>
        <taxon>Pseudomonadota</taxon>
        <taxon>Betaproteobacteria</taxon>
        <taxon>Burkholderiales</taxon>
        <taxon>Burkholderiaceae</taxon>
        <taxon>Pandoraea</taxon>
    </lineage>
</organism>
<feature type="transmembrane region" description="Helical" evidence="7">
    <location>
        <begin position="207"/>
        <end position="227"/>
    </location>
</feature>
<keyword evidence="5 7" id="KW-1133">Transmembrane helix</keyword>
<keyword evidence="2" id="KW-0813">Transport</keyword>
<evidence type="ECO:0000313" key="8">
    <source>
        <dbReference type="EMBL" id="SNU82171.1"/>
    </source>
</evidence>
<evidence type="ECO:0000256" key="2">
    <source>
        <dbReference type="ARBA" id="ARBA00022448"/>
    </source>
</evidence>
<dbReference type="Proteomes" id="UP000215126">
    <property type="component" value="Chromosome 1"/>
</dbReference>
<reference evidence="8 9" key="1">
    <citation type="submission" date="2017-06" db="EMBL/GenBank/DDBJ databases">
        <authorList>
            <consortium name="Pathogen Informatics"/>
        </authorList>
    </citation>
    <scope>NUCLEOTIDE SEQUENCE [LARGE SCALE GENOMIC DNA]</scope>
    <source>
        <strain evidence="8 9">NCTC13161</strain>
    </source>
</reference>
<dbReference type="Pfam" id="PF03825">
    <property type="entry name" value="Nuc_H_symport"/>
    <property type="match status" value="1"/>
</dbReference>
<dbReference type="EMBL" id="LT906435">
    <property type="protein sequence ID" value="SNU82171.1"/>
    <property type="molecule type" value="Genomic_DNA"/>
</dbReference>
<feature type="transmembrane region" description="Helical" evidence="7">
    <location>
        <begin position="239"/>
        <end position="262"/>
    </location>
</feature>
<evidence type="ECO:0000256" key="7">
    <source>
        <dbReference type="SAM" id="Phobius"/>
    </source>
</evidence>
<feature type="transmembrane region" description="Helical" evidence="7">
    <location>
        <begin position="130"/>
        <end position="150"/>
    </location>
</feature>
<feature type="transmembrane region" description="Helical" evidence="7">
    <location>
        <begin position="269"/>
        <end position="285"/>
    </location>
</feature>
<dbReference type="Gene3D" id="1.20.1250.20">
    <property type="entry name" value="MFS general substrate transporter like domains"/>
    <property type="match status" value="2"/>
</dbReference>